<keyword evidence="1" id="KW-0472">Membrane</keyword>
<feature type="transmembrane region" description="Helical" evidence="1">
    <location>
        <begin position="148"/>
        <end position="168"/>
    </location>
</feature>
<proteinExistence type="predicted"/>
<feature type="transmembrane region" description="Helical" evidence="1">
    <location>
        <begin position="294"/>
        <end position="319"/>
    </location>
</feature>
<dbReference type="PANTHER" id="PTHR30590">
    <property type="entry name" value="INNER MEMBRANE PROTEIN"/>
    <property type="match status" value="1"/>
</dbReference>
<organism evidence="3 4">
    <name type="scientific">Fibrisoma montanum</name>
    <dbReference type="NCBI Taxonomy" id="2305895"/>
    <lineage>
        <taxon>Bacteria</taxon>
        <taxon>Pseudomonadati</taxon>
        <taxon>Bacteroidota</taxon>
        <taxon>Cytophagia</taxon>
        <taxon>Cytophagales</taxon>
        <taxon>Spirosomataceae</taxon>
        <taxon>Fibrisoma</taxon>
    </lineage>
</organism>
<feature type="transmembrane region" description="Helical" evidence="1">
    <location>
        <begin position="23"/>
        <end position="41"/>
    </location>
</feature>
<keyword evidence="1" id="KW-0812">Transmembrane</keyword>
<keyword evidence="1" id="KW-1133">Transmembrane helix</keyword>
<dbReference type="OrthoDB" id="9807744at2"/>
<dbReference type="InterPro" id="IPR052529">
    <property type="entry name" value="Bact_Transport_Assoc"/>
</dbReference>
<feature type="transmembrane region" description="Helical" evidence="1">
    <location>
        <begin position="339"/>
        <end position="358"/>
    </location>
</feature>
<keyword evidence="4" id="KW-1185">Reference proteome</keyword>
<dbReference type="Pfam" id="PF04235">
    <property type="entry name" value="DUF418"/>
    <property type="match status" value="1"/>
</dbReference>
<name>A0A418LXC5_9BACT</name>
<comment type="caution">
    <text evidence="3">The sequence shown here is derived from an EMBL/GenBank/DDBJ whole genome shotgun (WGS) entry which is preliminary data.</text>
</comment>
<feature type="transmembrane region" description="Helical" evidence="1">
    <location>
        <begin position="61"/>
        <end position="89"/>
    </location>
</feature>
<dbReference type="Proteomes" id="UP000283523">
    <property type="component" value="Unassembled WGS sequence"/>
</dbReference>
<evidence type="ECO:0000259" key="2">
    <source>
        <dbReference type="Pfam" id="PF04235"/>
    </source>
</evidence>
<evidence type="ECO:0000313" key="3">
    <source>
        <dbReference type="EMBL" id="RIV18002.1"/>
    </source>
</evidence>
<dbReference type="AlphaFoldDB" id="A0A418LXC5"/>
<sequence>METQLSFSPSTVGKVTRIQVVDALRGFALLGILLVHVSVWFDGGPLPGSVYQINAQGVVNNIVQTIVGIFFSGKFYTFFSFLFGLSFALMMTRSSESDGTFLRRFAWRLVVLGAIGFGHHLHWRGDILSIYAMLGFPLLLFRNVPQRWVLTVAVLLILNVPAQIRTIYNENVAAPATKAQTDQRQKEFDKTVEANYRVIKQGSYPEVVGVNLREFETKMNFQFDSGRIYITLGFFLLGLYAGRRRLFQHLSDNRTFFRNVTRSTGFGVLGIIVLFVIAISIYGNNSQPPKLVGYLFNFLFGLGEGSLTVFYIAGLTLLFQKVAWQRVVSPLALIGKMALTNYVLQSVIGTLIFYGYGFGLIGEIPSAVAITLTIPIFLAQVLFSRWWLSRFQYGPLEWAWRSLTYLKAQPMQVRQLQETS</sequence>
<feature type="transmembrane region" description="Helical" evidence="1">
    <location>
        <begin position="226"/>
        <end position="242"/>
    </location>
</feature>
<dbReference type="RefSeq" id="WP_119671502.1">
    <property type="nucleotide sequence ID" value="NZ_QXED01000014.1"/>
</dbReference>
<feature type="transmembrane region" description="Helical" evidence="1">
    <location>
        <begin position="101"/>
        <end position="117"/>
    </location>
</feature>
<gene>
    <name evidence="3" type="ORF">DYU11_30315</name>
</gene>
<reference evidence="3 4" key="1">
    <citation type="submission" date="2018-08" db="EMBL/GenBank/DDBJ databases">
        <title>Fibrisoma montanum sp. nov., isolated from Danxia mountain soil.</title>
        <authorList>
            <person name="Huang Y."/>
        </authorList>
    </citation>
    <scope>NUCLEOTIDE SEQUENCE [LARGE SCALE GENOMIC DNA]</scope>
    <source>
        <strain evidence="3 4">HYT19</strain>
    </source>
</reference>
<dbReference type="EMBL" id="QXED01000014">
    <property type="protein sequence ID" value="RIV18002.1"/>
    <property type="molecule type" value="Genomic_DNA"/>
</dbReference>
<evidence type="ECO:0000256" key="1">
    <source>
        <dbReference type="SAM" id="Phobius"/>
    </source>
</evidence>
<feature type="transmembrane region" description="Helical" evidence="1">
    <location>
        <begin position="123"/>
        <end position="141"/>
    </location>
</feature>
<feature type="transmembrane region" description="Helical" evidence="1">
    <location>
        <begin position="263"/>
        <end position="282"/>
    </location>
</feature>
<feature type="transmembrane region" description="Helical" evidence="1">
    <location>
        <begin position="364"/>
        <end position="383"/>
    </location>
</feature>
<accession>A0A418LXC5</accession>
<evidence type="ECO:0000313" key="4">
    <source>
        <dbReference type="Proteomes" id="UP000283523"/>
    </source>
</evidence>
<protein>
    <submittedName>
        <fullName evidence="3">DUF418 domain-containing protein</fullName>
    </submittedName>
</protein>
<dbReference type="PANTHER" id="PTHR30590:SF2">
    <property type="entry name" value="INNER MEMBRANE PROTEIN"/>
    <property type="match status" value="1"/>
</dbReference>
<dbReference type="InterPro" id="IPR007349">
    <property type="entry name" value="DUF418"/>
</dbReference>
<feature type="domain" description="DUF418" evidence="2">
    <location>
        <begin position="241"/>
        <end position="407"/>
    </location>
</feature>